<dbReference type="EMBL" id="JAAMPA010000001">
    <property type="protein sequence ID" value="NIH67932.1"/>
    <property type="molecule type" value="Genomic_DNA"/>
</dbReference>
<dbReference type="Proteomes" id="UP000552836">
    <property type="component" value="Unassembled WGS sequence"/>
</dbReference>
<feature type="domain" description="Low molecular weight protein antigen 6 PH" evidence="1">
    <location>
        <begin position="49"/>
        <end position="119"/>
    </location>
</feature>
<protein>
    <recommendedName>
        <fullName evidence="1">Low molecular weight protein antigen 6 PH domain-containing protein</fullName>
    </recommendedName>
</protein>
<proteinExistence type="predicted"/>
<dbReference type="Pfam" id="PF10756">
    <property type="entry name" value="bPH_6"/>
    <property type="match status" value="1"/>
</dbReference>
<evidence type="ECO:0000259" key="1">
    <source>
        <dbReference type="Pfam" id="PF10756"/>
    </source>
</evidence>
<evidence type="ECO:0000313" key="3">
    <source>
        <dbReference type="Proteomes" id="UP000552836"/>
    </source>
</evidence>
<name>A0A846LP03_9ACTN</name>
<dbReference type="RefSeq" id="WP_229682089.1">
    <property type="nucleotide sequence ID" value="NZ_BAABJU010000015.1"/>
</dbReference>
<organism evidence="2 3">
    <name type="scientific">Modestobacter marinus</name>
    <dbReference type="NCBI Taxonomy" id="477641"/>
    <lineage>
        <taxon>Bacteria</taxon>
        <taxon>Bacillati</taxon>
        <taxon>Actinomycetota</taxon>
        <taxon>Actinomycetes</taxon>
        <taxon>Geodermatophilales</taxon>
        <taxon>Geodermatophilaceae</taxon>
        <taxon>Modestobacter</taxon>
    </lineage>
</organism>
<gene>
    <name evidence="2" type="ORF">FB380_002378</name>
</gene>
<dbReference type="InterPro" id="IPR019692">
    <property type="entry name" value="CFP-6_PH"/>
</dbReference>
<comment type="caution">
    <text evidence="2">The sequence shown here is derived from an EMBL/GenBank/DDBJ whole genome shotgun (WGS) entry which is preliminary data.</text>
</comment>
<sequence length="126" mass="13554">MAVARMRMSRIALVPVLFLTICVLPVTVASPWAWLLMAVPLALAGWVFRVGVDLSDDGVTVRSLVSRRTVPWAEVAGIRVGERADLWLVTTAGTQLQLPVLRARDLPRLAALSGGRIPDPGAPSHP</sequence>
<accession>A0A846LP03</accession>
<dbReference type="AlphaFoldDB" id="A0A846LP03"/>
<evidence type="ECO:0000313" key="2">
    <source>
        <dbReference type="EMBL" id="NIH67932.1"/>
    </source>
</evidence>
<reference evidence="2 3" key="1">
    <citation type="submission" date="2020-02" db="EMBL/GenBank/DDBJ databases">
        <title>Sequencing the genomes of 1000 actinobacteria strains.</title>
        <authorList>
            <person name="Klenk H.-P."/>
        </authorList>
    </citation>
    <scope>NUCLEOTIDE SEQUENCE [LARGE SCALE GENOMIC DNA]</scope>
    <source>
        <strain evidence="2 3">DSM 45201</strain>
    </source>
</reference>